<feature type="transmembrane region" description="Helical" evidence="7">
    <location>
        <begin position="116"/>
        <end position="136"/>
    </location>
</feature>
<feature type="domain" description="Cation efflux protein transmembrane" evidence="8">
    <location>
        <begin position="14"/>
        <end position="205"/>
    </location>
</feature>
<dbReference type="SUPFAM" id="SSF161111">
    <property type="entry name" value="Cation efflux protein transmembrane domain-like"/>
    <property type="match status" value="1"/>
</dbReference>
<name>A0A6A4R994_9RHOB</name>
<keyword evidence="4 7" id="KW-0812">Transmembrane</keyword>
<keyword evidence="5 7" id="KW-1133">Transmembrane helix</keyword>
<feature type="transmembrane region" description="Helical" evidence="7">
    <location>
        <begin position="12"/>
        <end position="32"/>
    </location>
</feature>
<dbReference type="PANTHER" id="PTHR43840">
    <property type="entry name" value="MITOCHONDRIAL METAL TRANSPORTER 1-RELATED"/>
    <property type="match status" value="1"/>
</dbReference>
<feature type="transmembrane region" description="Helical" evidence="7">
    <location>
        <begin position="76"/>
        <end position="96"/>
    </location>
</feature>
<dbReference type="GO" id="GO:0005886">
    <property type="term" value="C:plasma membrane"/>
    <property type="evidence" value="ECO:0007669"/>
    <property type="project" value="TreeGrafter"/>
</dbReference>
<dbReference type="InterPro" id="IPR050291">
    <property type="entry name" value="CDF_Transporter"/>
</dbReference>
<evidence type="ECO:0000256" key="7">
    <source>
        <dbReference type="SAM" id="Phobius"/>
    </source>
</evidence>
<dbReference type="GO" id="GO:0006882">
    <property type="term" value="P:intracellular zinc ion homeostasis"/>
    <property type="evidence" value="ECO:0007669"/>
    <property type="project" value="TreeGrafter"/>
</dbReference>
<dbReference type="NCBIfam" id="TIGR01297">
    <property type="entry name" value="CDF"/>
    <property type="match status" value="1"/>
</dbReference>
<comment type="similarity">
    <text evidence="2">Belongs to the cation diffusion facilitator (CDF) transporter (TC 2.A.4) family.</text>
</comment>
<comment type="subcellular location">
    <subcellularLocation>
        <location evidence="1">Membrane</location>
        <topology evidence="1">Multi-pass membrane protein</topology>
    </subcellularLocation>
</comment>
<dbReference type="InterPro" id="IPR027469">
    <property type="entry name" value="Cation_efflux_TMD_sf"/>
</dbReference>
<organism evidence="10 11">
    <name type="scientific">Parasedimentitalea maritima</name>
    <dbReference type="NCBI Taxonomy" id="2578117"/>
    <lineage>
        <taxon>Bacteria</taxon>
        <taxon>Pseudomonadati</taxon>
        <taxon>Pseudomonadota</taxon>
        <taxon>Alphaproteobacteria</taxon>
        <taxon>Rhodobacterales</taxon>
        <taxon>Paracoccaceae</taxon>
        <taxon>Parasedimentitalea</taxon>
    </lineage>
</organism>
<reference evidence="10 11" key="1">
    <citation type="submission" date="2019-12" db="EMBL/GenBank/DDBJ databases">
        <authorList>
            <person name="Zhang Y.-J."/>
        </authorList>
    </citation>
    <scope>NUCLEOTIDE SEQUENCE [LARGE SCALE GENOMIC DNA]</scope>
    <source>
        <strain evidence="10 11">H18S-6</strain>
    </source>
</reference>
<dbReference type="InterPro" id="IPR027470">
    <property type="entry name" value="Cation_efflux_CTD"/>
</dbReference>
<evidence type="ECO:0000256" key="3">
    <source>
        <dbReference type="ARBA" id="ARBA00022448"/>
    </source>
</evidence>
<comment type="caution">
    <text evidence="10">The sequence shown here is derived from an EMBL/GenBank/DDBJ whole genome shotgun (WGS) entry which is preliminary data.</text>
</comment>
<keyword evidence="3" id="KW-0813">Transport</keyword>
<feature type="domain" description="Cation efflux protein cytoplasmic" evidence="9">
    <location>
        <begin position="213"/>
        <end position="286"/>
    </location>
</feature>
<dbReference type="AlphaFoldDB" id="A0A6A4R994"/>
<evidence type="ECO:0000313" key="10">
    <source>
        <dbReference type="EMBL" id="KAE9628919.1"/>
    </source>
</evidence>
<dbReference type="Pfam" id="PF16916">
    <property type="entry name" value="ZT_dimer"/>
    <property type="match status" value="1"/>
</dbReference>
<sequence>MLKSVSAERLAIGSIAVSLLVLGLKLLAWWVTGSVALYSDALESLVNVGGAALALVAVWYAQLPADSGHPYGHHKAEYFSAVAEGIMIVVAALLIVHQALEVLWAPDLSDLGPLGLLVNGAAMLINLGWARVLIVWARRHHSPALAASGRHLMSDVWTSVGVLGGLIVALLTGWAVLDPVLAIIVALNILREGVVVISSSVGGLMDSAAEPGEQKQIETIIHKAANGALQIHDIRTRRAGQALFVEFHMVVSGAMTVAASHEICDRIEAALQAEISGIHATIHVEPDNKLEPVGINPS</sequence>
<accession>A0A6A4R994</accession>
<dbReference type="RefSeq" id="WP_158980100.1">
    <property type="nucleotide sequence ID" value="NZ_WSFO01000008.1"/>
</dbReference>
<evidence type="ECO:0000313" key="11">
    <source>
        <dbReference type="Proteomes" id="UP000441586"/>
    </source>
</evidence>
<dbReference type="Proteomes" id="UP000441586">
    <property type="component" value="Unassembled WGS sequence"/>
</dbReference>
<evidence type="ECO:0000256" key="5">
    <source>
        <dbReference type="ARBA" id="ARBA00022989"/>
    </source>
</evidence>
<evidence type="ECO:0000256" key="1">
    <source>
        <dbReference type="ARBA" id="ARBA00004141"/>
    </source>
</evidence>
<protein>
    <submittedName>
        <fullName evidence="10">Cation diffusion facilitator family transporter</fullName>
    </submittedName>
</protein>
<proteinExistence type="inferred from homology"/>
<evidence type="ECO:0000256" key="4">
    <source>
        <dbReference type="ARBA" id="ARBA00022692"/>
    </source>
</evidence>
<dbReference type="InterPro" id="IPR058533">
    <property type="entry name" value="Cation_efflux_TM"/>
</dbReference>
<dbReference type="Gene3D" id="3.30.70.1350">
    <property type="entry name" value="Cation efflux protein, cytoplasmic domain"/>
    <property type="match status" value="1"/>
</dbReference>
<dbReference type="EMBL" id="WSFO01000008">
    <property type="protein sequence ID" value="KAE9628919.1"/>
    <property type="molecule type" value="Genomic_DNA"/>
</dbReference>
<dbReference type="GO" id="GO:0015341">
    <property type="term" value="F:zinc efflux antiporter activity"/>
    <property type="evidence" value="ECO:0007669"/>
    <property type="project" value="TreeGrafter"/>
</dbReference>
<dbReference type="Pfam" id="PF01545">
    <property type="entry name" value="Cation_efflux"/>
    <property type="match status" value="1"/>
</dbReference>
<feature type="transmembrane region" description="Helical" evidence="7">
    <location>
        <begin position="156"/>
        <end position="177"/>
    </location>
</feature>
<dbReference type="Gene3D" id="1.20.1510.10">
    <property type="entry name" value="Cation efflux protein transmembrane domain"/>
    <property type="match status" value="1"/>
</dbReference>
<dbReference type="InterPro" id="IPR036837">
    <property type="entry name" value="Cation_efflux_CTD_sf"/>
</dbReference>
<gene>
    <name evidence="10" type="ORF">GP644_14230</name>
</gene>
<evidence type="ECO:0000259" key="8">
    <source>
        <dbReference type="Pfam" id="PF01545"/>
    </source>
</evidence>
<dbReference type="SUPFAM" id="SSF160240">
    <property type="entry name" value="Cation efflux protein cytoplasmic domain-like"/>
    <property type="match status" value="1"/>
</dbReference>
<dbReference type="InterPro" id="IPR002524">
    <property type="entry name" value="Cation_efflux"/>
</dbReference>
<feature type="transmembrane region" description="Helical" evidence="7">
    <location>
        <begin position="44"/>
        <end position="64"/>
    </location>
</feature>
<keyword evidence="6 7" id="KW-0472">Membrane</keyword>
<dbReference type="GO" id="GO:0015086">
    <property type="term" value="F:cadmium ion transmembrane transporter activity"/>
    <property type="evidence" value="ECO:0007669"/>
    <property type="project" value="TreeGrafter"/>
</dbReference>
<evidence type="ECO:0000259" key="9">
    <source>
        <dbReference type="Pfam" id="PF16916"/>
    </source>
</evidence>
<evidence type="ECO:0000256" key="2">
    <source>
        <dbReference type="ARBA" id="ARBA00008114"/>
    </source>
</evidence>
<dbReference type="PANTHER" id="PTHR43840:SF15">
    <property type="entry name" value="MITOCHONDRIAL METAL TRANSPORTER 1-RELATED"/>
    <property type="match status" value="1"/>
</dbReference>
<dbReference type="GO" id="GO:0015093">
    <property type="term" value="F:ferrous iron transmembrane transporter activity"/>
    <property type="evidence" value="ECO:0007669"/>
    <property type="project" value="TreeGrafter"/>
</dbReference>
<evidence type="ECO:0000256" key="6">
    <source>
        <dbReference type="ARBA" id="ARBA00023136"/>
    </source>
</evidence>